<gene>
    <name evidence="1" type="ORF">SAMN04488505_10579</name>
</gene>
<evidence type="ECO:0000313" key="2">
    <source>
        <dbReference type="Proteomes" id="UP000198984"/>
    </source>
</evidence>
<sequence length="139" mass="16362">MQTFKLENDVKIFYITAKSFPEGIQEAHDRLHAMVPFSKERKYFGISRPENNKIIYRAGTEETYAGEAEKYKFDTLTIKRGDYISAIVKDFRKDKTGIAKTFDELLKQPNLDPEGYCVEWYANDKEEVRCMIRLNHHNI</sequence>
<reference evidence="1 2" key="1">
    <citation type="submission" date="2016-10" db="EMBL/GenBank/DDBJ databases">
        <authorList>
            <person name="de Groot N.N."/>
        </authorList>
    </citation>
    <scope>NUCLEOTIDE SEQUENCE [LARGE SCALE GENOMIC DNA]</scope>
    <source>
        <strain evidence="1 2">DSM 21039</strain>
    </source>
</reference>
<name>A0A1H7ZH96_9BACT</name>
<dbReference type="AlphaFoldDB" id="A0A1H7ZH96"/>
<dbReference type="Proteomes" id="UP000198984">
    <property type="component" value="Unassembled WGS sequence"/>
</dbReference>
<evidence type="ECO:0000313" key="1">
    <source>
        <dbReference type="EMBL" id="SEM57364.1"/>
    </source>
</evidence>
<proteinExistence type="predicted"/>
<dbReference type="OrthoDB" id="328886at2"/>
<accession>A0A1H7ZH96</accession>
<organism evidence="1 2">
    <name type="scientific">Chitinophaga rupis</name>
    <dbReference type="NCBI Taxonomy" id="573321"/>
    <lineage>
        <taxon>Bacteria</taxon>
        <taxon>Pseudomonadati</taxon>
        <taxon>Bacteroidota</taxon>
        <taxon>Chitinophagia</taxon>
        <taxon>Chitinophagales</taxon>
        <taxon>Chitinophagaceae</taxon>
        <taxon>Chitinophaga</taxon>
    </lineage>
</organism>
<dbReference type="EMBL" id="FOBB01000005">
    <property type="protein sequence ID" value="SEM57364.1"/>
    <property type="molecule type" value="Genomic_DNA"/>
</dbReference>
<keyword evidence="2" id="KW-1185">Reference proteome</keyword>
<dbReference type="RefSeq" id="WP_089916041.1">
    <property type="nucleotide sequence ID" value="NZ_FOBB01000005.1"/>
</dbReference>
<protein>
    <submittedName>
        <fullName evidence="1">Uncharacterized protein</fullName>
    </submittedName>
</protein>